<dbReference type="GO" id="GO:0006353">
    <property type="term" value="P:DNA-templated transcription termination"/>
    <property type="evidence" value="ECO:0007669"/>
    <property type="project" value="UniProtKB-UniRule"/>
</dbReference>
<dbReference type="GO" id="GO:0003723">
    <property type="term" value="F:RNA binding"/>
    <property type="evidence" value="ECO:0007669"/>
    <property type="project" value="UniProtKB-UniRule"/>
</dbReference>
<dbReference type="SUPFAM" id="SSF54814">
    <property type="entry name" value="Prokaryotic type KH domain (KH-domain type II)"/>
    <property type="match status" value="2"/>
</dbReference>
<dbReference type="CDD" id="cd04455">
    <property type="entry name" value="S1_NusA"/>
    <property type="match status" value="1"/>
</dbReference>
<dbReference type="InterPro" id="IPR015946">
    <property type="entry name" value="KH_dom-like_a/b"/>
</dbReference>
<dbReference type="OrthoDB" id="9807233at2"/>
<dbReference type="SUPFAM" id="SSF69705">
    <property type="entry name" value="Transcription factor NusA, N-terminal domain"/>
    <property type="match status" value="1"/>
</dbReference>
<dbReference type="AlphaFoldDB" id="A0A3N1PGE6"/>
<comment type="function">
    <text evidence="7">Participates in both transcription termination and antitermination.</text>
</comment>
<dbReference type="Proteomes" id="UP000268033">
    <property type="component" value="Unassembled WGS sequence"/>
</dbReference>
<dbReference type="RefSeq" id="WP_050658492.1">
    <property type="nucleotide sequence ID" value="NZ_JBLXAC010000003.1"/>
</dbReference>
<dbReference type="InterPro" id="IPR025249">
    <property type="entry name" value="TF_NusA_KH_1st"/>
</dbReference>
<dbReference type="PANTHER" id="PTHR22648">
    <property type="entry name" value="TRANSCRIPTION TERMINATION FACTOR NUSA"/>
    <property type="match status" value="1"/>
</dbReference>
<dbReference type="CDD" id="cd02134">
    <property type="entry name" value="KH-II_NusA_rpt1"/>
    <property type="match status" value="1"/>
</dbReference>
<evidence type="ECO:0000256" key="2">
    <source>
        <dbReference type="ARBA" id="ARBA00022490"/>
    </source>
</evidence>
<keyword evidence="6 7" id="KW-0804">Transcription</keyword>
<dbReference type="FunFam" id="1.10.150.20:FF:000018">
    <property type="entry name" value="Transcription termination/antitermination protein NusA"/>
    <property type="match status" value="1"/>
</dbReference>
<dbReference type="Gene3D" id="3.30.1480.10">
    <property type="entry name" value="NusA, N-terminal domain"/>
    <property type="match status" value="1"/>
</dbReference>
<proteinExistence type="inferred from homology"/>
<dbReference type="GO" id="GO:0005829">
    <property type="term" value="C:cytosol"/>
    <property type="evidence" value="ECO:0007669"/>
    <property type="project" value="TreeGrafter"/>
</dbReference>
<dbReference type="FunFam" id="1.10.150.20:FF:000015">
    <property type="entry name" value="Transcription termination/antitermination protein NusA"/>
    <property type="match status" value="1"/>
</dbReference>
<evidence type="ECO:0000256" key="4">
    <source>
        <dbReference type="ARBA" id="ARBA00022884"/>
    </source>
</evidence>
<comment type="caution">
    <text evidence="9">The sequence shown here is derived from an EMBL/GenBank/DDBJ whole genome shotgun (WGS) entry which is preliminary data.</text>
</comment>
<dbReference type="InterPro" id="IPR010213">
    <property type="entry name" value="TF_NusA"/>
</dbReference>
<keyword evidence="5 7" id="KW-0805">Transcription regulation</keyword>
<dbReference type="InterPro" id="IPR036555">
    <property type="entry name" value="NusA_N_sf"/>
</dbReference>
<accession>A0A3N1PGE6</accession>
<dbReference type="EMBL" id="RJUL01000005">
    <property type="protein sequence ID" value="ROQ25940.1"/>
    <property type="molecule type" value="Genomic_DNA"/>
</dbReference>
<name>A0A3N1PGE6_9GAMM</name>
<dbReference type="FunFam" id="3.30.300.20:FF:000002">
    <property type="entry name" value="Transcription termination/antitermination protein NusA"/>
    <property type="match status" value="1"/>
</dbReference>
<dbReference type="InterPro" id="IPR012340">
    <property type="entry name" value="NA-bd_OB-fold"/>
</dbReference>
<comment type="subunit">
    <text evidence="7">Monomer. Binds directly to the core enzyme of the DNA-dependent RNA polymerase and to nascent RNA.</text>
</comment>
<dbReference type="InterPro" id="IPR010995">
    <property type="entry name" value="DNA_repair_Rad51/TF_NusA_a-hlx"/>
</dbReference>
<dbReference type="PROSITE" id="PS50126">
    <property type="entry name" value="S1"/>
    <property type="match status" value="1"/>
</dbReference>
<dbReference type="Pfam" id="PF08529">
    <property type="entry name" value="NusA_N"/>
    <property type="match status" value="1"/>
</dbReference>
<dbReference type="SUPFAM" id="SSF50249">
    <property type="entry name" value="Nucleic acid-binding proteins"/>
    <property type="match status" value="1"/>
</dbReference>
<dbReference type="GO" id="GO:0000166">
    <property type="term" value="F:nucleotide binding"/>
    <property type="evidence" value="ECO:0007669"/>
    <property type="project" value="InterPro"/>
</dbReference>
<dbReference type="InterPro" id="IPR009019">
    <property type="entry name" value="KH_sf_prok-type"/>
</dbReference>
<dbReference type="GO" id="GO:0003700">
    <property type="term" value="F:DNA-binding transcription factor activity"/>
    <property type="evidence" value="ECO:0007669"/>
    <property type="project" value="InterPro"/>
</dbReference>
<dbReference type="InterPro" id="IPR030842">
    <property type="entry name" value="TF_NusA_bacterial"/>
</dbReference>
<evidence type="ECO:0000256" key="5">
    <source>
        <dbReference type="ARBA" id="ARBA00023015"/>
    </source>
</evidence>
<protein>
    <recommendedName>
        <fullName evidence="7">Transcription termination/antitermination protein NusA</fullName>
    </recommendedName>
</protein>
<dbReference type="SUPFAM" id="SSF47794">
    <property type="entry name" value="Rad51 N-terminal domain-like"/>
    <property type="match status" value="2"/>
</dbReference>
<keyword evidence="4 7" id="KW-0694">RNA-binding</keyword>
<comment type="similarity">
    <text evidence="7">Belongs to the NusA family.</text>
</comment>
<evidence type="ECO:0000256" key="6">
    <source>
        <dbReference type="ARBA" id="ARBA00023163"/>
    </source>
</evidence>
<keyword evidence="7" id="KW-0677">Repeat</keyword>
<dbReference type="Gene3D" id="2.40.50.140">
    <property type="entry name" value="Nucleic acid-binding proteins"/>
    <property type="match status" value="1"/>
</dbReference>
<dbReference type="NCBIfam" id="TIGR01953">
    <property type="entry name" value="NusA"/>
    <property type="match status" value="1"/>
</dbReference>
<feature type="domain" description="S1 motif" evidence="8">
    <location>
        <begin position="141"/>
        <end position="206"/>
    </location>
</feature>
<reference evidence="9 10" key="1">
    <citation type="submission" date="2018-11" db="EMBL/GenBank/DDBJ databases">
        <title>Genomic Encyclopedia of Type Strains, Phase IV (KMG-IV): sequencing the most valuable type-strain genomes for metagenomic binning, comparative biology and taxonomic classification.</title>
        <authorList>
            <person name="Goeker M."/>
        </authorList>
    </citation>
    <scope>NUCLEOTIDE SEQUENCE [LARGE SCALE GENOMIC DNA]</scope>
    <source>
        <strain evidence="9 10">DSM 21945</strain>
    </source>
</reference>
<dbReference type="Gene3D" id="1.10.150.20">
    <property type="entry name" value="5' to 3' exonuclease, C-terminal subdomain"/>
    <property type="match status" value="2"/>
</dbReference>
<evidence type="ECO:0000256" key="1">
    <source>
        <dbReference type="ARBA" id="ARBA00022472"/>
    </source>
</evidence>
<dbReference type="Gene3D" id="3.30.300.20">
    <property type="match status" value="2"/>
</dbReference>
<dbReference type="InterPro" id="IPR010214">
    <property type="entry name" value="Tscrpt_termin_fac_NusA_C_rpt"/>
</dbReference>
<dbReference type="InterPro" id="IPR013735">
    <property type="entry name" value="TF_NusA_N"/>
</dbReference>
<gene>
    <name evidence="7" type="primary">nusA</name>
    <name evidence="9" type="ORF">EDC28_105253</name>
</gene>
<dbReference type="NCBIfam" id="TIGR01954">
    <property type="entry name" value="nusA_Cterm_rpt"/>
    <property type="match status" value="2"/>
</dbReference>
<dbReference type="Pfam" id="PF14520">
    <property type="entry name" value="HHH_5"/>
    <property type="match status" value="1"/>
</dbReference>
<dbReference type="FunFam" id="3.30.1480.10:FF:000001">
    <property type="entry name" value="Transcription termination/antitermination protein NusA"/>
    <property type="match status" value="1"/>
</dbReference>
<evidence type="ECO:0000259" key="8">
    <source>
        <dbReference type="PROSITE" id="PS50126"/>
    </source>
</evidence>
<dbReference type="InterPro" id="IPR058582">
    <property type="entry name" value="KH_NusA_2nd"/>
</dbReference>
<evidence type="ECO:0000256" key="7">
    <source>
        <dbReference type="HAMAP-Rule" id="MF_00945"/>
    </source>
</evidence>
<keyword evidence="10" id="KW-1185">Reference proteome</keyword>
<dbReference type="HAMAP" id="MF_00945_B">
    <property type="entry name" value="NusA_B"/>
    <property type="match status" value="1"/>
</dbReference>
<keyword evidence="2 7" id="KW-0963">Cytoplasm</keyword>
<dbReference type="FunFam" id="3.30.300.20:FF:000005">
    <property type="entry name" value="Transcription termination/antitermination protein NusA"/>
    <property type="match status" value="1"/>
</dbReference>
<sequence>MNKEILLVVDAVSNEKAVPREKIFQALEAALATATKKKHDKEIDVRVAIDRKTGDFDTYRRWLIVEDSDDVLEHPLKEVTLSAARAMEENDELQAGEFVEEQIDSITFDRITTQTAKQVILQKVREAERAQVVELFADNVGELVTGTVKKASRDMVILDLGNNAEAVLYRDEMLPRESFRPGDRVRALLFAVKPEARGAQLFLSRAKPEMLIELFRIEVPEIGEELIEVKGAARDPGSRAKIAVKTNDRRIDPIGACVGMRGARVQAVSGELEGERVDIVLWDDNPAQFVINAMAPADVASIIVDEDTNAMDIAVEESNLAQAIGRGGQNVRLASQLTGWELNVMTVADMKAKHQAENDKLLQRFIDKLEIDEDFAALLVEEGFSTLEEIAYVPTSEFLEIDGLDEDLVEELRNRAKAALTTAALANEESLEGAEPAEDLLNLEGMDRHLAFKLAGKGVRTLEDLAEQGVDDLADIEELDETKAGELIMAARNICWFGDNAEA</sequence>
<dbReference type="STRING" id="584787.GCA_001247655_03004"/>
<dbReference type="CDD" id="cd22529">
    <property type="entry name" value="KH-II_NusA_rpt2"/>
    <property type="match status" value="1"/>
</dbReference>
<dbReference type="SMART" id="SM00316">
    <property type="entry name" value="S1"/>
    <property type="match status" value="1"/>
</dbReference>
<evidence type="ECO:0000256" key="3">
    <source>
        <dbReference type="ARBA" id="ARBA00022814"/>
    </source>
</evidence>
<organism evidence="9 10">
    <name type="scientific">Gallaecimonas pentaromativorans</name>
    <dbReference type="NCBI Taxonomy" id="584787"/>
    <lineage>
        <taxon>Bacteria</taxon>
        <taxon>Pseudomonadati</taxon>
        <taxon>Pseudomonadota</taxon>
        <taxon>Gammaproteobacteria</taxon>
        <taxon>Enterobacterales</taxon>
        <taxon>Gallaecimonadaceae</taxon>
        <taxon>Gallaecimonas</taxon>
    </lineage>
</organism>
<dbReference type="PROSITE" id="PS50084">
    <property type="entry name" value="KH_TYPE_1"/>
    <property type="match status" value="1"/>
</dbReference>
<evidence type="ECO:0000313" key="10">
    <source>
        <dbReference type="Proteomes" id="UP000268033"/>
    </source>
</evidence>
<dbReference type="InterPro" id="IPR003029">
    <property type="entry name" value="S1_domain"/>
</dbReference>
<comment type="subcellular location">
    <subcellularLocation>
        <location evidence="7">Cytoplasm</location>
    </subcellularLocation>
</comment>
<dbReference type="GO" id="GO:0031564">
    <property type="term" value="P:transcription antitermination"/>
    <property type="evidence" value="ECO:0007669"/>
    <property type="project" value="UniProtKB-UniRule"/>
</dbReference>
<dbReference type="Pfam" id="PF13184">
    <property type="entry name" value="KH_NusA_1st"/>
    <property type="match status" value="1"/>
</dbReference>
<keyword evidence="1 7" id="KW-0806">Transcription termination</keyword>
<evidence type="ECO:0000313" key="9">
    <source>
        <dbReference type="EMBL" id="ROQ25940.1"/>
    </source>
</evidence>
<dbReference type="Pfam" id="PF26594">
    <property type="entry name" value="KH_NusA_2nd"/>
    <property type="match status" value="1"/>
</dbReference>
<keyword evidence="3 7" id="KW-0889">Transcription antitermination</keyword>
<dbReference type="PANTHER" id="PTHR22648:SF0">
    <property type="entry name" value="TRANSCRIPTION TERMINATION_ANTITERMINATION PROTEIN NUSA"/>
    <property type="match status" value="1"/>
</dbReference>